<sequence>MDLETLRLAASRRIREKRRRPRRAMAVMTAVVGITVIDRYVVVRGSRASRCRDVTRATR</sequence>
<accession>A0ABP8UE18</accession>
<protein>
    <submittedName>
        <fullName evidence="2">Uncharacterized protein</fullName>
    </submittedName>
</protein>
<dbReference type="Proteomes" id="UP001501442">
    <property type="component" value="Unassembled WGS sequence"/>
</dbReference>
<evidence type="ECO:0000313" key="2">
    <source>
        <dbReference type="EMBL" id="GAA4629891.1"/>
    </source>
</evidence>
<evidence type="ECO:0000313" key="3">
    <source>
        <dbReference type="Proteomes" id="UP001501442"/>
    </source>
</evidence>
<reference evidence="3" key="1">
    <citation type="journal article" date="2019" name="Int. J. Syst. Evol. Microbiol.">
        <title>The Global Catalogue of Microorganisms (GCM) 10K type strain sequencing project: providing services to taxonomists for standard genome sequencing and annotation.</title>
        <authorList>
            <consortium name="The Broad Institute Genomics Platform"/>
            <consortium name="The Broad Institute Genome Sequencing Center for Infectious Disease"/>
            <person name="Wu L."/>
            <person name="Ma J."/>
        </authorList>
    </citation>
    <scope>NUCLEOTIDE SEQUENCE [LARGE SCALE GENOMIC DNA]</scope>
    <source>
        <strain evidence="3">JCM 17939</strain>
    </source>
</reference>
<comment type="caution">
    <text evidence="2">The sequence shown here is derived from an EMBL/GenBank/DDBJ whole genome shotgun (WGS) entry which is preliminary data.</text>
</comment>
<evidence type="ECO:0000256" key="1">
    <source>
        <dbReference type="SAM" id="Phobius"/>
    </source>
</evidence>
<organism evidence="2 3">
    <name type="scientific">Actinoallomurus vinaceus</name>
    <dbReference type="NCBI Taxonomy" id="1080074"/>
    <lineage>
        <taxon>Bacteria</taxon>
        <taxon>Bacillati</taxon>
        <taxon>Actinomycetota</taxon>
        <taxon>Actinomycetes</taxon>
        <taxon>Streptosporangiales</taxon>
        <taxon>Thermomonosporaceae</taxon>
        <taxon>Actinoallomurus</taxon>
    </lineage>
</organism>
<keyword evidence="1" id="KW-1133">Transmembrane helix</keyword>
<keyword evidence="1" id="KW-0472">Membrane</keyword>
<keyword evidence="3" id="KW-1185">Reference proteome</keyword>
<feature type="transmembrane region" description="Helical" evidence="1">
    <location>
        <begin position="21"/>
        <end position="42"/>
    </location>
</feature>
<keyword evidence="1" id="KW-0812">Transmembrane</keyword>
<gene>
    <name evidence="2" type="ORF">GCM10023196_053070</name>
</gene>
<proteinExistence type="predicted"/>
<name>A0ABP8UE18_9ACTN</name>
<dbReference type="EMBL" id="BAABHK010000007">
    <property type="protein sequence ID" value="GAA4629891.1"/>
    <property type="molecule type" value="Genomic_DNA"/>
</dbReference>